<dbReference type="InterPro" id="IPR000010">
    <property type="entry name" value="Cystatin_dom"/>
</dbReference>
<dbReference type="EMBL" id="JBICBT010000527">
    <property type="protein sequence ID" value="KAL3110949.1"/>
    <property type="molecule type" value="Genomic_DNA"/>
</dbReference>
<evidence type="ECO:0000256" key="1">
    <source>
        <dbReference type="ARBA" id="ARBA00009403"/>
    </source>
</evidence>
<feature type="domain" description="Cystatin" evidence="5">
    <location>
        <begin position="503"/>
        <end position="617"/>
    </location>
</feature>
<proteinExistence type="inferred from homology"/>
<feature type="signal peptide" evidence="4">
    <location>
        <begin position="1"/>
        <end position="20"/>
    </location>
</feature>
<keyword evidence="2" id="KW-0646">Protease inhibitor</keyword>
<feature type="chain" id="PRO_5044883553" description="Cystatin domain-containing protein" evidence="4">
    <location>
        <begin position="21"/>
        <end position="629"/>
    </location>
</feature>
<keyword evidence="7" id="KW-1185">Reference proteome</keyword>
<dbReference type="PANTHER" id="PTHR46186:SF2">
    <property type="entry name" value="CYSTATIN"/>
    <property type="match status" value="1"/>
</dbReference>
<evidence type="ECO:0000256" key="3">
    <source>
        <dbReference type="ARBA" id="ARBA00022704"/>
    </source>
</evidence>
<dbReference type="SUPFAM" id="SSF54403">
    <property type="entry name" value="Cystatin/monellin"/>
    <property type="match status" value="1"/>
</dbReference>
<organism evidence="6 7">
    <name type="scientific">Heterodera trifolii</name>
    <dbReference type="NCBI Taxonomy" id="157864"/>
    <lineage>
        <taxon>Eukaryota</taxon>
        <taxon>Metazoa</taxon>
        <taxon>Ecdysozoa</taxon>
        <taxon>Nematoda</taxon>
        <taxon>Chromadorea</taxon>
        <taxon>Rhabditida</taxon>
        <taxon>Tylenchina</taxon>
        <taxon>Tylenchomorpha</taxon>
        <taxon>Tylenchoidea</taxon>
        <taxon>Heteroderidae</taxon>
        <taxon>Heteroderinae</taxon>
        <taxon>Heterodera</taxon>
    </lineage>
</organism>
<evidence type="ECO:0000313" key="7">
    <source>
        <dbReference type="Proteomes" id="UP001620626"/>
    </source>
</evidence>
<evidence type="ECO:0000256" key="4">
    <source>
        <dbReference type="SAM" id="SignalP"/>
    </source>
</evidence>
<evidence type="ECO:0000256" key="2">
    <source>
        <dbReference type="ARBA" id="ARBA00022690"/>
    </source>
</evidence>
<dbReference type="SMART" id="SM00043">
    <property type="entry name" value="CY"/>
    <property type="match status" value="1"/>
</dbReference>
<dbReference type="GO" id="GO:0004869">
    <property type="term" value="F:cysteine-type endopeptidase inhibitor activity"/>
    <property type="evidence" value="ECO:0007669"/>
    <property type="project" value="UniProtKB-KW"/>
</dbReference>
<dbReference type="CDD" id="cd00042">
    <property type="entry name" value="CY"/>
    <property type="match status" value="1"/>
</dbReference>
<gene>
    <name evidence="6" type="ORF">niasHT_017722</name>
</gene>
<keyword evidence="3" id="KW-0789">Thiol protease inhibitor</keyword>
<reference evidence="6 7" key="1">
    <citation type="submission" date="2024-10" db="EMBL/GenBank/DDBJ databases">
        <authorList>
            <person name="Kim D."/>
        </authorList>
    </citation>
    <scope>NUCLEOTIDE SEQUENCE [LARGE SCALE GENOMIC DNA]</scope>
    <source>
        <strain evidence="6">BH-2024</strain>
    </source>
</reference>
<accession>A0ABD2L916</accession>
<dbReference type="PANTHER" id="PTHR46186">
    <property type="entry name" value="CYSTATIN"/>
    <property type="match status" value="1"/>
</dbReference>
<dbReference type="Proteomes" id="UP001620626">
    <property type="component" value="Unassembled WGS sequence"/>
</dbReference>
<comment type="caution">
    <text evidence="6">The sequence shown here is derived from an EMBL/GenBank/DDBJ whole genome shotgun (WGS) entry which is preliminary data.</text>
</comment>
<dbReference type="InterPro" id="IPR046350">
    <property type="entry name" value="Cystatin_sf"/>
</dbReference>
<dbReference type="Pfam" id="PF00031">
    <property type="entry name" value="Cystatin"/>
    <property type="match status" value="1"/>
</dbReference>
<dbReference type="AlphaFoldDB" id="A0ABD2L916"/>
<protein>
    <recommendedName>
        <fullName evidence="5">Cystatin domain-containing protein</fullName>
    </recommendedName>
</protein>
<sequence length="629" mass="71900">MLKIALFLALSFTLLQAAQAKSNEDEYDESGREEATNQQATEIVAEFLSKFATLAAATADVGAFMDRISLGAFGFLKLGLPVGTIIAGALHISSKPQSKEYRALVQLRDSMEKNFKQMLGAIEVAKDVIKMNNRMIDYKNHVHAPLEDLRIQMKFFWDPAVEKDAEDVAQFKKSCSLHKLQGTPLGILNYIYTHTVASCRKGLSRKQISLLSMFVPLLRMIRMKLNDQIPKEEFDEKAPDLTIWFVNLDTKVAEKVLTNMRQSSESSASYDTVNEALSFVEPFWNGGSSEPGSPCLLQDIIAGRNFYRPPIVEFQNILRLDMVFGSICANVSFDGLPSKIAFFEKEILDKVLPIMEEVQNYVDIELENSFPKIEMGVAKAKIDEKRLPMPVIDNETIFHTTVEVMNELNFYGNRKYSRQGFITTNLSNETEFSFRCYSENCFAILDYNTLHIVVTRFDIDNDPIRAYDSYRWLFKFDPYSRTNAARFLAKFIEDNYNINKVSTLLEKFERRHFPLTNEDYFHNVATLASRAVDKMNQETNNTLMFIPVKVLSATSQRVAGVIFRLRVLVGQSKCTKMQPKAKKFIKYEKETDPAARKIYKVEVFQQSWKNVEEITFEQEKIANTTGCLG</sequence>
<comment type="similarity">
    <text evidence="1">Belongs to the cystatin family.</text>
</comment>
<keyword evidence="4" id="KW-0732">Signal</keyword>
<name>A0ABD2L916_9BILA</name>
<evidence type="ECO:0000259" key="5">
    <source>
        <dbReference type="SMART" id="SM00043"/>
    </source>
</evidence>
<evidence type="ECO:0000313" key="6">
    <source>
        <dbReference type="EMBL" id="KAL3110949.1"/>
    </source>
</evidence>
<dbReference type="Gene3D" id="3.10.450.10">
    <property type="match status" value="1"/>
</dbReference>